<organism evidence="12 13">
    <name type="scientific">Frateuria terrea</name>
    <dbReference type="NCBI Taxonomy" id="529704"/>
    <lineage>
        <taxon>Bacteria</taxon>
        <taxon>Pseudomonadati</taxon>
        <taxon>Pseudomonadota</taxon>
        <taxon>Gammaproteobacteria</taxon>
        <taxon>Lysobacterales</taxon>
        <taxon>Rhodanobacteraceae</taxon>
        <taxon>Frateuria</taxon>
    </lineage>
</organism>
<dbReference type="GO" id="GO:0000156">
    <property type="term" value="F:phosphorelay response regulator activity"/>
    <property type="evidence" value="ECO:0007669"/>
    <property type="project" value="TreeGrafter"/>
</dbReference>
<dbReference type="InterPro" id="IPR016032">
    <property type="entry name" value="Sig_transdc_resp-reg_C-effctor"/>
</dbReference>
<keyword evidence="6 9" id="KW-0238">DNA-binding</keyword>
<evidence type="ECO:0000259" key="11">
    <source>
        <dbReference type="PROSITE" id="PS51755"/>
    </source>
</evidence>
<dbReference type="Pfam" id="PF00072">
    <property type="entry name" value="Response_reg"/>
    <property type="match status" value="1"/>
</dbReference>
<evidence type="ECO:0000256" key="2">
    <source>
        <dbReference type="ARBA" id="ARBA00022490"/>
    </source>
</evidence>
<evidence type="ECO:0000259" key="10">
    <source>
        <dbReference type="PROSITE" id="PS50110"/>
    </source>
</evidence>
<dbReference type="InterPro" id="IPR039420">
    <property type="entry name" value="WalR-like"/>
</dbReference>
<dbReference type="SMART" id="SM00862">
    <property type="entry name" value="Trans_reg_C"/>
    <property type="match status" value="1"/>
</dbReference>
<dbReference type="CDD" id="cd00383">
    <property type="entry name" value="trans_reg_C"/>
    <property type="match status" value="1"/>
</dbReference>
<dbReference type="OrthoDB" id="9802426at2"/>
<keyword evidence="7" id="KW-0804">Transcription</keyword>
<evidence type="ECO:0000256" key="1">
    <source>
        <dbReference type="ARBA" id="ARBA00004496"/>
    </source>
</evidence>
<dbReference type="SMART" id="SM00448">
    <property type="entry name" value="REC"/>
    <property type="match status" value="1"/>
</dbReference>
<dbReference type="EMBL" id="FNYC01000003">
    <property type="protein sequence ID" value="SEI94520.1"/>
    <property type="molecule type" value="Genomic_DNA"/>
</dbReference>
<evidence type="ECO:0000256" key="4">
    <source>
        <dbReference type="ARBA" id="ARBA00023012"/>
    </source>
</evidence>
<evidence type="ECO:0000313" key="13">
    <source>
        <dbReference type="Proteomes" id="UP000199420"/>
    </source>
</evidence>
<evidence type="ECO:0000256" key="5">
    <source>
        <dbReference type="ARBA" id="ARBA00023015"/>
    </source>
</evidence>
<gene>
    <name evidence="12" type="ORF">SAMN04487997_2123</name>
</gene>
<dbReference type="PANTHER" id="PTHR48111:SF4">
    <property type="entry name" value="DNA-BINDING DUAL TRANSCRIPTIONAL REGULATOR OMPR"/>
    <property type="match status" value="1"/>
</dbReference>
<keyword evidence="4" id="KW-0902">Two-component regulatory system</keyword>
<dbReference type="PANTHER" id="PTHR48111">
    <property type="entry name" value="REGULATOR OF RPOS"/>
    <property type="match status" value="1"/>
</dbReference>
<feature type="modified residue" description="4-aspartylphosphate" evidence="8">
    <location>
        <position position="56"/>
    </location>
</feature>
<dbReference type="Pfam" id="PF00486">
    <property type="entry name" value="Trans_reg_C"/>
    <property type="match status" value="1"/>
</dbReference>
<dbReference type="SUPFAM" id="SSF46894">
    <property type="entry name" value="C-terminal effector domain of the bipartite response regulators"/>
    <property type="match status" value="1"/>
</dbReference>
<dbReference type="AlphaFoldDB" id="A0A1H6V1M0"/>
<dbReference type="FunFam" id="1.10.10.10:FF:000099">
    <property type="entry name" value="Two-component system response regulator TorR"/>
    <property type="match status" value="1"/>
</dbReference>
<evidence type="ECO:0000256" key="7">
    <source>
        <dbReference type="ARBA" id="ARBA00023163"/>
    </source>
</evidence>
<dbReference type="STRING" id="529704.SAMN02927913_1604"/>
<dbReference type="PROSITE" id="PS51755">
    <property type="entry name" value="OMPR_PHOB"/>
    <property type="match status" value="1"/>
</dbReference>
<dbReference type="InterPro" id="IPR001789">
    <property type="entry name" value="Sig_transdc_resp-reg_receiver"/>
</dbReference>
<comment type="subcellular location">
    <subcellularLocation>
        <location evidence="1">Cytoplasm</location>
    </subcellularLocation>
</comment>
<dbReference type="RefSeq" id="WP_091335750.1">
    <property type="nucleotide sequence ID" value="NZ_FNYC01000003.1"/>
</dbReference>
<keyword evidence="13" id="KW-1185">Reference proteome</keyword>
<feature type="domain" description="OmpR/PhoB-type" evidence="11">
    <location>
        <begin position="134"/>
        <end position="234"/>
    </location>
</feature>
<dbReference type="GO" id="GO:0000976">
    <property type="term" value="F:transcription cis-regulatory region binding"/>
    <property type="evidence" value="ECO:0007669"/>
    <property type="project" value="TreeGrafter"/>
</dbReference>
<evidence type="ECO:0000313" key="12">
    <source>
        <dbReference type="EMBL" id="SEI94520.1"/>
    </source>
</evidence>
<keyword evidence="2" id="KW-0963">Cytoplasm</keyword>
<dbReference type="SUPFAM" id="SSF52172">
    <property type="entry name" value="CheY-like"/>
    <property type="match status" value="1"/>
</dbReference>
<dbReference type="GO" id="GO:0032993">
    <property type="term" value="C:protein-DNA complex"/>
    <property type="evidence" value="ECO:0007669"/>
    <property type="project" value="TreeGrafter"/>
</dbReference>
<evidence type="ECO:0000256" key="8">
    <source>
        <dbReference type="PROSITE-ProRule" id="PRU00169"/>
    </source>
</evidence>
<dbReference type="InterPro" id="IPR036388">
    <property type="entry name" value="WH-like_DNA-bd_sf"/>
</dbReference>
<dbReference type="Gene3D" id="6.10.250.690">
    <property type="match status" value="1"/>
</dbReference>
<dbReference type="Gene3D" id="3.40.50.2300">
    <property type="match status" value="1"/>
</dbReference>
<proteinExistence type="predicted"/>
<sequence length="239" mass="26446">MSFRQAHLLVVDDDMEISALLKRYLSAQGFQTSTVGNGNAMLGLLATVAIDLVLLDLGLPGEDGLELTRHLHEHWHGPVIIVTGRGDSVDRIVGLEVGADDYVTKPFELRELLARIRSVLRRAGERPRQTASQPAVYRFAGYRFELDSRSLTSPSGDCVPLTSGEYGLLRVLVTHANRVLSRDELMNHLYGRDAGPYDRAVDVQIGRLRRKIESDPAAPVLIKSVRGAGYIFSDTVRQE</sequence>
<evidence type="ECO:0000256" key="9">
    <source>
        <dbReference type="PROSITE-ProRule" id="PRU01091"/>
    </source>
</evidence>
<name>A0A1H6V1M0_9GAMM</name>
<dbReference type="GO" id="GO:0005829">
    <property type="term" value="C:cytosol"/>
    <property type="evidence" value="ECO:0007669"/>
    <property type="project" value="TreeGrafter"/>
</dbReference>
<dbReference type="InterPro" id="IPR011006">
    <property type="entry name" value="CheY-like_superfamily"/>
</dbReference>
<evidence type="ECO:0000256" key="3">
    <source>
        <dbReference type="ARBA" id="ARBA00022553"/>
    </source>
</evidence>
<dbReference type="PROSITE" id="PS50110">
    <property type="entry name" value="RESPONSE_REGULATORY"/>
    <property type="match status" value="1"/>
</dbReference>
<reference evidence="12 13" key="1">
    <citation type="submission" date="2016-10" db="EMBL/GenBank/DDBJ databases">
        <authorList>
            <person name="de Groot N.N."/>
        </authorList>
    </citation>
    <scope>NUCLEOTIDE SEQUENCE [LARGE SCALE GENOMIC DNA]</scope>
    <source>
        <strain evidence="12 13">DSM 26515</strain>
    </source>
</reference>
<evidence type="ECO:0000256" key="6">
    <source>
        <dbReference type="ARBA" id="ARBA00023125"/>
    </source>
</evidence>
<protein>
    <submittedName>
        <fullName evidence="12">DNA-binding response regulator, OmpR family, contains REC and winged-helix (WHTH) domain</fullName>
    </submittedName>
</protein>
<dbReference type="InterPro" id="IPR001867">
    <property type="entry name" value="OmpR/PhoB-type_DNA-bd"/>
</dbReference>
<dbReference type="Proteomes" id="UP000199420">
    <property type="component" value="Unassembled WGS sequence"/>
</dbReference>
<feature type="domain" description="Response regulatory" evidence="10">
    <location>
        <begin position="7"/>
        <end position="120"/>
    </location>
</feature>
<dbReference type="GO" id="GO:0006355">
    <property type="term" value="P:regulation of DNA-templated transcription"/>
    <property type="evidence" value="ECO:0007669"/>
    <property type="project" value="InterPro"/>
</dbReference>
<keyword evidence="5" id="KW-0805">Transcription regulation</keyword>
<keyword evidence="3 8" id="KW-0597">Phosphoprotein</keyword>
<dbReference type="Gene3D" id="1.10.10.10">
    <property type="entry name" value="Winged helix-like DNA-binding domain superfamily/Winged helix DNA-binding domain"/>
    <property type="match status" value="1"/>
</dbReference>
<feature type="DNA-binding region" description="OmpR/PhoB-type" evidence="9">
    <location>
        <begin position="134"/>
        <end position="234"/>
    </location>
</feature>
<accession>A0A1H6V1M0</accession>